<proteinExistence type="inferred from homology"/>
<evidence type="ECO:0000259" key="6">
    <source>
        <dbReference type="PROSITE" id="PS50255"/>
    </source>
</evidence>
<dbReference type="InParanoid" id="E3M8U4"/>
<dbReference type="GO" id="GO:0006801">
    <property type="term" value="P:superoxide metabolic process"/>
    <property type="evidence" value="ECO:0007669"/>
    <property type="project" value="TreeGrafter"/>
</dbReference>
<evidence type="ECO:0000259" key="7">
    <source>
        <dbReference type="PROSITE" id="PS51384"/>
    </source>
</evidence>
<evidence type="ECO:0000313" key="8">
    <source>
        <dbReference type="EMBL" id="EFO95698.1"/>
    </source>
</evidence>
<dbReference type="OrthoDB" id="432299at2759"/>
<dbReference type="Pfam" id="PF00173">
    <property type="entry name" value="Cyt-b5"/>
    <property type="match status" value="1"/>
</dbReference>
<dbReference type="EMBL" id="DS268429">
    <property type="protein sequence ID" value="EFO95698.1"/>
    <property type="molecule type" value="Genomic_DNA"/>
</dbReference>
<dbReference type="Pfam" id="PF00970">
    <property type="entry name" value="FAD_binding_6"/>
    <property type="match status" value="1"/>
</dbReference>
<dbReference type="PROSITE" id="PS00191">
    <property type="entry name" value="CYTOCHROME_B5_1"/>
    <property type="match status" value="1"/>
</dbReference>
<dbReference type="CTD" id="9805765"/>
<dbReference type="HOGENOM" id="CLU_003827_0_2_1"/>
<dbReference type="InterPro" id="IPR008333">
    <property type="entry name" value="Cbr1-like_FAD-bd_dom"/>
</dbReference>
<dbReference type="AlphaFoldDB" id="E3M8U4"/>
<dbReference type="PANTHER" id="PTHR46237:SF1">
    <property type="entry name" value="CYTOCHROME B5 REDUCTASE 4"/>
    <property type="match status" value="1"/>
</dbReference>
<dbReference type="InterPro" id="IPR017927">
    <property type="entry name" value="FAD-bd_FR_type"/>
</dbReference>
<dbReference type="Proteomes" id="UP000008281">
    <property type="component" value="Unassembled WGS sequence"/>
</dbReference>
<dbReference type="GO" id="GO:0005783">
    <property type="term" value="C:endoplasmic reticulum"/>
    <property type="evidence" value="ECO:0007669"/>
    <property type="project" value="TreeGrafter"/>
</dbReference>
<comment type="similarity">
    <text evidence="1">Belongs to the flavoprotein pyridine nucleotide cytochrome reductase family.</text>
</comment>
<evidence type="ECO:0000256" key="1">
    <source>
        <dbReference type="ARBA" id="ARBA00006105"/>
    </source>
</evidence>
<dbReference type="PRINTS" id="PR00406">
    <property type="entry name" value="CYTB5RDTASE"/>
</dbReference>
<dbReference type="InterPro" id="IPR018506">
    <property type="entry name" value="Cyt_B5_heme-BS"/>
</dbReference>
<dbReference type="KEGG" id="crq:GCK72_003536"/>
<keyword evidence="9" id="KW-1185">Reference proteome</keyword>
<keyword evidence="2" id="KW-0349">Heme</keyword>
<dbReference type="CDD" id="cd06183">
    <property type="entry name" value="cyt_b5_reduct_like"/>
    <property type="match status" value="1"/>
</dbReference>
<reference evidence="8" key="1">
    <citation type="submission" date="2007-07" db="EMBL/GenBank/DDBJ databases">
        <title>PCAP assembly of the Caenorhabditis remanei genome.</title>
        <authorList>
            <consortium name="The Caenorhabditis remanei Sequencing Consortium"/>
            <person name="Wilson R.K."/>
        </authorList>
    </citation>
    <scope>NUCLEOTIDE SEQUENCE [LARGE SCALE GENOMIC DNA]</scope>
    <source>
        <strain evidence="8">PB4641</strain>
    </source>
</reference>
<evidence type="ECO:0000256" key="4">
    <source>
        <dbReference type="ARBA" id="ARBA00023002"/>
    </source>
</evidence>
<dbReference type="InterPro" id="IPR039261">
    <property type="entry name" value="FNR_nucleotide-bd"/>
</dbReference>
<evidence type="ECO:0000313" key="9">
    <source>
        <dbReference type="Proteomes" id="UP000008281"/>
    </source>
</evidence>
<keyword evidence="4" id="KW-0560">Oxidoreductase</keyword>
<dbReference type="GO" id="GO:0004128">
    <property type="term" value="F:cytochrome-b5 reductase activity, acting on NAD(P)H"/>
    <property type="evidence" value="ECO:0007669"/>
    <property type="project" value="TreeGrafter"/>
</dbReference>
<gene>
    <name evidence="8" type="ORF">CRE_14021</name>
</gene>
<dbReference type="SUPFAM" id="SSF52343">
    <property type="entry name" value="Ferredoxin reductase-like, C-terminal NADP-linked domain"/>
    <property type="match status" value="1"/>
</dbReference>
<dbReference type="PROSITE" id="PS50255">
    <property type="entry name" value="CYTOCHROME_B5_2"/>
    <property type="match status" value="1"/>
</dbReference>
<dbReference type="FunCoup" id="E3M8U4">
    <property type="interactions" value="2935"/>
</dbReference>
<name>E3M8U4_CAERE</name>
<dbReference type="InterPro" id="IPR036400">
    <property type="entry name" value="Cyt_B5-like_heme/steroid_sf"/>
</dbReference>
<dbReference type="PANTHER" id="PTHR46237">
    <property type="entry name" value="CYTOCHROME B5 REDUCTASE 4 FAMILY MEMBER"/>
    <property type="match status" value="1"/>
</dbReference>
<dbReference type="InterPro" id="IPR051872">
    <property type="entry name" value="Cytochrome_b5/Flavoprotein_Rdt"/>
</dbReference>
<dbReference type="SUPFAM" id="SSF55856">
    <property type="entry name" value="Cytochrome b5-like heme/steroid binding domain"/>
    <property type="match status" value="1"/>
</dbReference>
<dbReference type="PROSITE" id="PS51384">
    <property type="entry name" value="FAD_FR"/>
    <property type="match status" value="1"/>
</dbReference>
<protein>
    <submittedName>
        <fullName evidence="8">Uncharacterized protein</fullName>
    </submittedName>
</protein>
<dbReference type="FunFam" id="3.10.120.10:FF:000001">
    <property type="entry name" value="Cytochrome b5 reductase 4"/>
    <property type="match status" value="1"/>
</dbReference>
<dbReference type="eggNOG" id="KOG0534">
    <property type="taxonomic scope" value="Eukaryota"/>
</dbReference>
<sequence>MNNLSVTGTNGGLFAKPTIGRSEYGRVKVALAPGKGFMDWLRLTANKHLAKRITGGVDHDELMKHYTKEDCWVHLFGTVYDVTKYLDFHPGGIPELLRAGGRDATPLFNQYHAWVNYESFLKACVVGPFIGDLSKLPPPLSPTTSDDTNKLGVPSSLGSDYFDGGFGSRVETLEHGISIENDEWTGLSEPNVIVSLTPVSVKTSINTRGEENSEEHARLRVLIHHFWQSAMEFEFESTQRLTQQKYELIVKKNRVEIRFPALENLEDVLNREKCKIRRRPGSSYHSTKIIDLFRLNHDTLVFSLELPEYTTYRIPLGYHVGVKVRKGKGNLYRPYTPISNPTPHRIDLMIKIYPDGICTPSLEKLQIGDDLVISDPIGDKDFTGWTENSSQLILLSAGSGITPMIDLLERRIQKASNSEVYMLMFNKTEEDIQTVTPDGKTWKLGEIWKTFEGDEKIVLRNVLSAPKAEESEYQLHGRITPELLKTIIPTSSESRRAFICGPDGFIVAAKNALDSLNISSDHVHIFKG</sequence>
<dbReference type="Pfam" id="PF00175">
    <property type="entry name" value="NAD_binding_1"/>
    <property type="match status" value="1"/>
</dbReference>
<dbReference type="InterPro" id="IPR017938">
    <property type="entry name" value="Riboflavin_synthase-like_b-brl"/>
</dbReference>
<keyword evidence="3" id="KW-0479">Metal-binding</keyword>
<dbReference type="Gene3D" id="2.40.30.10">
    <property type="entry name" value="Translation factors"/>
    <property type="match status" value="1"/>
</dbReference>
<evidence type="ECO:0000256" key="5">
    <source>
        <dbReference type="ARBA" id="ARBA00023004"/>
    </source>
</evidence>
<dbReference type="Gene3D" id="3.10.120.10">
    <property type="entry name" value="Cytochrome b5-like heme/steroid binding domain"/>
    <property type="match status" value="1"/>
</dbReference>
<dbReference type="InterPro" id="IPR001433">
    <property type="entry name" value="OxRdtase_FAD/NAD-bd"/>
</dbReference>
<organism evidence="9">
    <name type="scientific">Caenorhabditis remanei</name>
    <name type="common">Caenorhabditis vulgaris</name>
    <dbReference type="NCBI Taxonomy" id="31234"/>
    <lineage>
        <taxon>Eukaryota</taxon>
        <taxon>Metazoa</taxon>
        <taxon>Ecdysozoa</taxon>
        <taxon>Nematoda</taxon>
        <taxon>Chromadorea</taxon>
        <taxon>Rhabditida</taxon>
        <taxon>Rhabditina</taxon>
        <taxon>Rhabditomorpha</taxon>
        <taxon>Rhabditoidea</taxon>
        <taxon>Rhabditidae</taxon>
        <taxon>Peloderinae</taxon>
        <taxon>Caenorhabditis</taxon>
    </lineage>
</organism>
<dbReference type="OMA" id="ERFSCTN"/>
<dbReference type="eggNOG" id="KOG0536">
    <property type="taxonomic scope" value="Eukaryota"/>
</dbReference>
<dbReference type="InterPro" id="IPR001199">
    <property type="entry name" value="Cyt_B5-like_heme/steroid-bd"/>
</dbReference>
<feature type="domain" description="Cytochrome b5 heme-binding" evidence="6">
    <location>
        <begin position="60"/>
        <end position="134"/>
    </location>
</feature>
<keyword evidence="5" id="KW-0408">Iron</keyword>
<dbReference type="STRING" id="31234.E3M8U4"/>
<feature type="domain" description="FAD-binding FR-type" evidence="7">
    <location>
        <begin position="282"/>
        <end position="383"/>
    </location>
</feature>
<accession>E3M8U4</accession>
<evidence type="ECO:0000256" key="2">
    <source>
        <dbReference type="ARBA" id="ARBA00022617"/>
    </source>
</evidence>
<dbReference type="Gene3D" id="3.40.50.80">
    <property type="entry name" value="Nucleotide-binding domain of ferredoxin-NADP reductase (FNR) module"/>
    <property type="match status" value="1"/>
</dbReference>
<dbReference type="RefSeq" id="XP_003107378.2">
    <property type="nucleotide sequence ID" value="XM_003107330.2"/>
</dbReference>
<dbReference type="GO" id="GO:0020037">
    <property type="term" value="F:heme binding"/>
    <property type="evidence" value="ECO:0007669"/>
    <property type="project" value="InterPro"/>
</dbReference>
<dbReference type="SUPFAM" id="SSF63380">
    <property type="entry name" value="Riboflavin synthase domain-like"/>
    <property type="match status" value="1"/>
</dbReference>
<evidence type="ECO:0000256" key="3">
    <source>
        <dbReference type="ARBA" id="ARBA00022723"/>
    </source>
</evidence>
<dbReference type="SMART" id="SM01117">
    <property type="entry name" value="Cyt-b5"/>
    <property type="match status" value="1"/>
</dbReference>
<dbReference type="GeneID" id="9805765"/>
<dbReference type="GO" id="GO:0046872">
    <property type="term" value="F:metal ion binding"/>
    <property type="evidence" value="ECO:0007669"/>
    <property type="project" value="UniProtKB-KW"/>
</dbReference>